<sequence>MMVEEIRKGESLYFEDMTALIKEVEERNKQARTIKRKRDSVTINSMVKKSATSQTAITDVYAALLEETTKETHEQIDQHMEAKQQ</sequence>
<dbReference type="AlphaFoldDB" id="A0A0K5CA68"/>
<evidence type="ECO:0000313" key="2">
    <source>
        <dbReference type="EMBL" id="NYQ39970.1"/>
    </source>
</evidence>
<protein>
    <submittedName>
        <fullName evidence="2">Uncharacterized protein</fullName>
    </submittedName>
</protein>
<proteinExistence type="predicted"/>
<reference evidence="1" key="4">
    <citation type="submission" date="2021-03" db="EMBL/GenBank/DDBJ databases">
        <authorList>
            <consortium name="NCBI Pathogen Detection Project"/>
        </authorList>
    </citation>
    <scope>NUCLEOTIDE SEQUENCE</scope>
    <source>
        <strain evidence="1">SJP41</strain>
    </source>
</reference>
<dbReference type="EMBL" id="DADPIR010000018">
    <property type="protein sequence ID" value="HAZ7492579.1"/>
    <property type="molecule type" value="Genomic_DNA"/>
</dbReference>
<dbReference type="EMBL" id="SCJN01000001">
    <property type="protein sequence ID" value="RXD18293.1"/>
    <property type="molecule type" value="Genomic_DNA"/>
</dbReference>
<organism evidence="2">
    <name type="scientific">Escherichia coli</name>
    <dbReference type="NCBI Taxonomy" id="562"/>
    <lineage>
        <taxon>Bacteria</taxon>
        <taxon>Pseudomonadati</taxon>
        <taxon>Pseudomonadota</taxon>
        <taxon>Gammaproteobacteria</taxon>
        <taxon>Enterobacterales</taxon>
        <taxon>Enterobacteriaceae</taxon>
        <taxon>Escherichia</taxon>
    </lineage>
</organism>
<evidence type="ECO:0000313" key="3">
    <source>
        <dbReference type="EMBL" id="RXD18293.1"/>
    </source>
</evidence>
<dbReference type="Proteomes" id="UP000288730">
    <property type="component" value="Unassembled WGS sequence"/>
</dbReference>
<evidence type="ECO:0000313" key="1">
    <source>
        <dbReference type="EMBL" id="HAZ7492579.1"/>
    </source>
</evidence>
<gene>
    <name evidence="3" type="ORF">EPS76_00355</name>
    <name evidence="2" type="ORF">G4A38_15400</name>
    <name evidence="1" type="ORF">J8F57_002809</name>
</gene>
<reference evidence="3 4" key="2">
    <citation type="submission" date="2019-01" db="EMBL/GenBank/DDBJ databases">
        <title>Genomic analysis of febrile catheter-associated UTI E. coli isolates.</title>
        <authorList>
            <person name="Potter R."/>
            <person name="Zou Z."/>
            <person name="Henderson J."/>
            <person name="Dantas G."/>
        </authorList>
    </citation>
    <scope>NUCLEOTIDE SEQUENCE [LARGE SCALE GENOMIC DNA]</scope>
    <source>
        <strain evidence="3 4">29_CAASB</strain>
    </source>
</reference>
<reference evidence="1" key="1">
    <citation type="journal article" date="2018" name="Genome Biol.">
        <title>SKESA: strategic k-mer extension for scrupulous assemblies.</title>
        <authorList>
            <person name="Souvorov A."/>
            <person name="Agarwala R."/>
            <person name="Lipman D.J."/>
        </authorList>
    </citation>
    <scope>NUCLEOTIDE SEQUENCE</scope>
    <source>
        <strain evidence="1">SJP41</strain>
    </source>
</reference>
<evidence type="ECO:0000313" key="4">
    <source>
        <dbReference type="Proteomes" id="UP000288730"/>
    </source>
</evidence>
<dbReference type="EMBL" id="JABUPJ010000018">
    <property type="protein sequence ID" value="NYQ39970.1"/>
    <property type="molecule type" value="Genomic_DNA"/>
</dbReference>
<accession>A0A0K5CA68</accession>
<name>A0A0K5CA68_ECOLX</name>
<reference evidence="2" key="3">
    <citation type="journal article" date="2020" name="J. Appl. Microbiol.">
        <title>Genetic characterization of Shigatoxigenic and enteropathogenic Escherichia coli O80:H2 from diarrheic and septicemic calves and relatedness to human Shigatoxigenic E. coli O80:H2.</title>
        <authorList>
            <person name="Habets A."/>
            <person name="Crombe F."/>
            <person name="Nakamura K."/>
            <person name="Guerin V."/>
            <person name="De Rauw K."/>
            <person name="Pierard D."/>
            <person name="Saulmont M."/>
            <person name="Hayashi T."/>
            <person name="Mainil J.G."/>
            <person name="Thiry D."/>
        </authorList>
    </citation>
    <scope>NUCLEOTIDE SEQUENCE [LARGE SCALE GENOMIC DNA]</scope>
    <source>
        <strain evidence="2">EH3306</strain>
    </source>
</reference>
<dbReference type="Proteomes" id="UP000540485">
    <property type="component" value="Unassembled WGS sequence"/>
</dbReference>
<dbReference type="RefSeq" id="WP_000989357.1">
    <property type="nucleotide sequence ID" value="NZ_CP027369.1"/>
</dbReference>
<dbReference type="Proteomes" id="UP000868636">
    <property type="component" value="Unassembled WGS sequence"/>
</dbReference>
<comment type="caution">
    <text evidence="2">The sequence shown here is derived from an EMBL/GenBank/DDBJ whole genome shotgun (WGS) entry which is preliminary data.</text>
</comment>